<dbReference type="AlphaFoldDB" id="A0A3E4ML00"/>
<keyword evidence="1" id="KW-0238">DNA-binding</keyword>
<organism evidence="3 4">
    <name type="scientific">Phocaeicola plebeius</name>
    <dbReference type="NCBI Taxonomy" id="310297"/>
    <lineage>
        <taxon>Bacteria</taxon>
        <taxon>Pseudomonadati</taxon>
        <taxon>Bacteroidota</taxon>
        <taxon>Bacteroidia</taxon>
        <taxon>Bacteroidales</taxon>
        <taxon>Bacteroidaceae</taxon>
        <taxon>Phocaeicola</taxon>
    </lineage>
</organism>
<dbReference type="PROSITE" id="PS01124">
    <property type="entry name" value="HTH_ARAC_FAMILY_2"/>
    <property type="match status" value="1"/>
</dbReference>
<protein>
    <submittedName>
        <fullName evidence="3">Helix-turn-helix domain-containing protein</fullName>
    </submittedName>
</protein>
<dbReference type="PANTHER" id="PTHR43280">
    <property type="entry name" value="ARAC-FAMILY TRANSCRIPTIONAL REGULATOR"/>
    <property type="match status" value="1"/>
</dbReference>
<dbReference type="Proteomes" id="UP000260862">
    <property type="component" value="Unassembled WGS sequence"/>
</dbReference>
<dbReference type="PANTHER" id="PTHR43280:SF28">
    <property type="entry name" value="HTH-TYPE TRANSCRIPTIONAL ACTIVATOR RHAS"/>
    <property type="match status" value="1"/>
</dbReference>
<dbReference type="GO" id="GO:0003700">
    <property type="term" value="F:DNA-binding transcription factor activity"/>
    <property type="evidence" value="ECO:0007669"/>
    <property type="project" value="InterPro"/>
</dbReference>
<gene>
    <name evidence="3" type="ORF">DXD04_16075</name>
</gene>
<name>A0A3E4ML00_9BACT</name>
<sequence length="288" mass="34510">MKLRITEAVLAEAYRAKVCRERMEELAESIRKSVKERHSLPKMRIRLAEYGNDTELMLTAVSALRKDKEAPSARDRDFRAWMLMLCRSREHEVICYMCNELTDAWERKYRTREMLVLCDVLHTLKGHARTNEMTNRVCDYFFRERRNKLYGKTFRIEEKDMAYAESRLPELDKAVFRMTVNHYSHRTFVAEELAGLCGMGYSLMRRKFKTYYGMGPSEWLRRERIRRIEEDMEYRVELPLKEVAERNAFGSASNFADFCQKQTGMSPCELKAIGYEKWEKRRMDFWNQ</sequence>
<comment type="caution">
    <text evidence="3">The sequence shown here is derived from an EMBL/GenBank/DDBJ whole genome shotgun (WGS) entry which is preliminary data.</text>
</comment>
<reference evidence="3 4" key="1">
    <citation type="submission" date="2018-08" db="EMBL/GenBank/DDBJ databases">
        <title>A genome reference for cultivated species of the human gut microbiota.</title>
        <authorList>
            <person name="Zou Y."/>
            <person name="Xue W."/>
            <person name="Luo G."/>
        </authorList>
    </citation>
    <scope>NUCLEOTIDE SEQUENCE [LARGE SCALE GENOMIC DNA]</scope>
    <source>
        <strain evidence="3 4">TF10-3AC</strain>
    </source>
</reference>
<feature type="domain" description="HTH araC/xylS-type" evidence="2">
    <location>
        <begin position="173"/>
        <end position="273"/>
    </location>
</feature>
<evidence type="ECO:0000259" key="2">
    <source>
        <dbReference type="PROSITE" id="PS01124"/>
    </source>
</evidence>
<dbReference type="EMBL" id="QSQT01000051">
    <property type="protein sequence ID" value="RGK50375.1"/>
    <property type="molecule type" value="Genomic_DNA"/>
</dbReference>
<evidence type="ECO:0000313" key="3">
    <source>
        <dbReference type="EMBL" id="RGK50375.1"/>
    </source>
</evidence>
<dbReference type="InterPro" id="IPR018060">
    <property type="entry name" value="HTH_AraC"/>
</dbReference>
<evidence type="ECO:0000256" key="1">
    <source>
        <dbReference type="ARBA" id="ARBA00023125"/>
    </source>
</evidence>
<proteinExistence type="predicted"/>
<dbReference type="RefSeq" id="WP_117674144.1">
    <property type="nucleotide sequence ID" value="NZ_CABOGR010000051.1"/>
</dbReference>
<keyword evidence="4" id="KW-1185">Reference proteome</keyword>
<dbReference type="Gene3D" id="1.10.10.60">
    <property type="entry name" value="Homeodomain-like"/>
    <property type="match status" value="1"/>
</dbReference>
<dbReference type="Pfam" id="PF12833">
    <property type="entry name" value="HTH_18"/>
    <property type="match status" value="1"/>
</dbReference>
<evidence type="ECO:0000313" key="4">
    <source>
        <dbReference type="Proteomes" id="UP000260862"/>
    </source>
</evidence>
<accession>A0A3E4ML00</accession>
<dbReference type="GO" id="GO:0043565">
    <property type="term" value="F:sequence-specific DNA binding"/>
    <property type="evidence" value="ECO:0007669"/>
    <property type="project" value="InterPro"/>
</dbReference>
<dbReference type="SMART" id="SM00342">
    <property type="entry name" value="HTH_ARAC"/>
    <property type="match status" value="1"/>
</dbReference>